<feature type="transmembrane region" description="Helical" evidence="7">
    <location>
        <begin position="131"/>
        <end position="154"/>
    </location>
</feature>
<evidence type="ECO:0000313" key="8">
    <source>
        <dbReference type="EMBL" id="MUN64085.1"/>
    </source>
</evidence>
<feature type="compositionally biased region" description="Low complexity" evidence="6">
    <location>
        <begin position="341"/>
        <end position="361"/>
    </location>
</feature>
<comment type="caution">
    <text evidence="8">The sequence shown here is derived from an EMBL/GenBank/DDBJ whole genome shotgun (WGS) entry which is preliminary data.</text>
</comment>
<comment type="similarity">
    <text evidence="2">Belongs to the autoinducer-2 exporter (AI-2E) (TC 2.A.86) family.</text>
</comment>
<evidence type="ECO:0000256" key="3">
    <source>
        <dbReference type="ARBA" id="ARBA00022692"/>
    </source>
</evidence>
<dbReference type="Proteomes" id="UP000436989">
    <property type="component" value="Unassembled WGS sequence"/>
</dbReference>
<sequence length="394" mass="40239">MAVLVGLAAAVVVVLGMRTMADLLGPAFLALVLTLAAHPLRGWFVRRGLPGWVGTAVALVAVYAALLVLTASLVVAGARFATLVPTYQAELDALLDGLVAALAQFGVGQEQISRILSGVDLGRVASLAGGLLGGLLALLTDLFFIVTLVLFMAVDAASFPGKLAALRGAPGELAVALGHFAATSRKYLIVTTAFGLIVAVVDTLALIWLGVPVAVLWGLLAFITNYIPNIGFVLGLVPPALIGLLEGGPRLMLAVVVVYSVVNVVIQTFIQPKIVGDAVGLSVTVTMLSLVFWAATLGALGALLAVPLTLFFKAVLVDADPRTRWVGPLLSGAADTGRGSAAAAGAGAPAADPAANGPAEARPAEAARPRTDRPPRVRRARTSTRTSGHPGRAS</sequence>
<comment type="subcellular location">
    <subcellularLocation>
        <location evidence="1">Membrane</location>
        <topology evidence="1">Multi-pass membrane protein</topology>
    </subcellularLocation>
</comment>
<evidence type="ECO:0000256" key="6">
    <source>
        <dbReference type="SAM" id="MobiDB-lite"/>
    </source>
</evidence>
<evidence type="ECO:0000313" key="9">
    <source>
        <dbReference type="Proteomes" id="UP000436989"/>
    </source>
</evidence>
<dbReference type="AlphaFoldDB" id="A0A6N8GT36"/>
<feature type="transmembrane region" description="Helical" evidence="7">
    <location>
        <begin position="215"/>
        <end position="244"/>
    </location>
</feature>
<feature type="transmembrane region" description="Helical" evidence="7">
    <location>
        <begin position="251"/>
        <end position="270"/>
    </location>
</feature>
<dbReference type="GO" id="GO:0016020">
    <property type="term" value="C:membrane"/>
    <property type="evidence" value="ECO:0007669"/>
    <property type="project" value="UniProtKB-SubCell"/>
</dbReference>
<feature type="transmembrane region" description="Helical" evidence="7">
    <location>
        <begin position="56"/>
        <end position="78"/>
    </location>
</feature>
<keyword evidence="3 7" id="KW-0812">Transmembrane</keyword>
<feature type="compositionally biased region" description="Basic and acidic residues" evidence="6">
    <location>
        <begin position="362"/>
        <end position="375"/>
    </location>
</feature>
<proteinExistence type="inferred from homology"/>
<keyword evidence="4 7" id="KW-1133">Transmembrane helix</keyword>
<keyword evidence="5 7" id="KW-0472">Membrane</keyword>
<dbReference type="EMBL" id="WOGU01000011">
    <property type="protein sequence ID" value="MUN64085.1"/>
    <property type="molecule type" value="Genomic_DNA"/>
</dbReference>
<dbReference type="PANTHER" id="PTHR21716:SF64">
    <property type="entry name" value="AI-2 TRANSPORT PROTEIN TQSA"/>
    <property type="match status" value="1"/>
</dbReference>
<keyword evidence="9" id="KW-1185">Reference proteome</keyword>
<feature type="transmembrane region" description="Helical" evidence="7">
    <location>
        <begin position="187"/>
        <end position="209"/>
    </location>
</feature>
<dbReference type="GO" id="GO:0055085">
    <property type="term" value="P:transmembrane transport"/>
    <property type="evidence" value="ECO:0007669"/>
    <property type="project" value="TreeGrafter"/>
</dbReference>
<feature type="region of interest" description="Disordered" evidence="6">
    <location>
        <begin position="341"/>
        <end position="394"/>
    </location>
</feature>
<name>A0A6N8GT36_9MICC</name>
<evidence type="ECO:0000256" key="4">
    <source>
        <dbReference type="ARBA" id="ARBA00022989"/>
    </source>
</evidence>
<evidence type="ECO:0000256" key="2">
    <source>
        <dbReference type="ARBA" id="ARBA00009773"/>
    </source>
</evidence>
<accession>A0A6N8GT36</accession>
<evidence type="ECO:0000256" key="7">
    <source>
        <dbReference type="SAM" id="Phobius"/>
    </source>
</evidence>
<organism evidence="8 9">
    <name type="scientific">Kocuria sediminis</name>
    <dbReference type="NCBI Taxonomy" id="1038857"/>
    <lineage>
        <taxon>Bacteria</taxon>
        <taxon>Bacillati</taxon>
        <taxon>Actinomycetota</taxon>
        <taxon>Actinomycetes</taxon>
        <taxon>Micrococcales</taxon>
        <taxon>Micrococcaceae</taxon>
        <taxon>Kocuria</taxon>
    </lineage>
</organism>
<dbReference type="Pfam" id="PF01594">
    <property type="entry name" value="AI-2E_transport"/>
    <property type="match status" value="1"/>
</dbReference>
<evidence type="ECO:0000256" key="5">
    <source>
        <dbReference type="ARBA" id="ARBA00023136"/>
    </source>
</evidence>
<dbReference type="RefSeq" id="WP_156269965.1">
    <property type="nucleotide sequence ID" value="NZ_WOGU01000011.1"/>
</dbReference>
<feature type="transmembrane region" description="Helical" evidence="7">
    <location>
        <begin position="290"/>
        <end position="312"/>
    </location>
</feature>
<protein>
    <submittedName>
        <fullName evidence="8">AI-2E family transporter</fullName>
    </submittedName>
</protein>
<dbReference type="InterPro" id="IPR002549">
    <property type="entry name" value="AI-2E-like"/>
</dbReference>
<feature type="transmembrane region" description="Helical" evidence="7">
    <location>
        <begin position="26"/>
        <end position="44"/>
    </location>
</feature>
<evidence type="ECO:0000256" key="1">
    <source>
        <dbReference type="ARBA" id="ARBA00004141"/>
    </source>
</evidence>
<dbReference type="PANTHER" id="PTHR21716">
    <property type="entry name" value="TRANSMEMBRANE PROTEIN"/>
    <property type="match status" value="1"/>
</dbReference>
<reference evidence="8 9" key="1">
    <citation type="submission" date="2019-12" db="EMBL/GenBank/DDBJ databases">
        <authorList>
            <person name="Shi Y."/>
        </authorList>
    </citation>
    <scope>NUCLEOTIDE SEQUENCE [LARGE SCALE GENOMIC DNA]</scope>
    <source>
        <strain evidence="8 9">JCM 17929</strain>
    </source>
</reference>
<gene>
    <name evidence="8" type="ORF">GMA12_13215</name>
</gene>